<dbReference type="RefSeq" id="XP_028541469.1">
    <property type="nucleotide sequence ID" value="XM_028685668.1"/>
</dbReference>
<feature type="compositionally biased region" description="Basic and acidic residues" evidence="2">
    <location>
        <begin position="2318"/>
        <end position="2347"/>
    </location>
</feature>
<keyword evidence="3" id="KW-0472">Membrane</keyword>
<feature type="compositionally biased region" description="Polar residues" evidence="2">
    <location>
        <begin position="1555"/>
        <end position="1577"/>
    </location>
</feature>
<feature type="compositionally biased region" description="Basic and acidic residues" evidence="2">
    <location>
        <begin position="29"/>
        <end position="57"/>
    </location>
</feature>
<feature type="compositionally biased region" description="Polar residues" evidence="2">
    <location>
        <begin position="484"/>
        <end position="495"/>
    </location>
</feature>
<organism evidence="4 5">
    <name type="scientific">Plasmodium gonderi</name>
    <dbReference type="NCBI Taxonomy" id="77519"/>
    <lineage>
        <taxon>Eukaryota</taxon>
        <taxon>Sar</taxon>
        <taxon>Alveolata</taxon>
        <taxon>Apicomplexa</taxon>
        <taxon>Aconoidasida</taxon>
        <taxon>Haemosporida</taxon>
        <taxon>Plasmodiidae</taxon>
        <taxon>Plasmodium</taxon>
        <taxon>Plasmodium (Plasmodium)</taxon>
    </lineage>
</organism>
<feature type="transmembrane region" description="Helical" evidence="3">
    <location>
        <begin position="341"/>
        <end position="359"/>
    </location>
</feature>
<feature type="region of interest" description="Disordered" evidence="2">
    <location>
        <begin position="2387"/>
        <end position="2407"/>
    </location>
</feature>
<evidence type="ECO:0008006" key="6">
    <source>
        <dbReference type="Google" id="ProtNLM"/>
    </source>
</evidence>
<accession>A0A1Y1J9D7</accession>
<sequence>MRSITNSSYENVDSLKNDRSLHNIKTNKHVVEGRTDHSSSATKEDRQMDEIKGSKQNEERISLYDKKEECNKVTNEILRNHDKLFNHDQHNMKIMNKIKNDEWVEKRQQTFSTNVSHVNFLKKKKKKKNIFGIHLSKKKCQENIEKINEKINCTMKRIFKLYKESNKKQYLSMLFQMKDINCFFSCMFFCLLIIFSIMNECVGALLSTLLLIISIQLKYSRSNMALLNSIIAIIFISVATAYSFSNIKYKDIHGPSNAQIDITNANTNRKLLILETIICLVYASILFIYMFSLRSVKKFRQRHIWVYHHIVTFFNFLDIGILFTFGILAFFCIFICLKDTLFIIISSILFSSSVLTYSLRKYSSIATLIFQTVMIITNTIIASASLTKNITMAKIVDIPSDGLQELHNKIYLFYMVFLIFFLVLHLLYIFYIFFSYTNVLSKCFSQRSAYYSSIFPHSASIEGGHDSWNNHESANGHNDDESDQNNMQNDRCKNGNIQNMGEIHFVREKYVLSLDDNNKILNIQKKSIKKINIDMDKYMYDELHLYKHLLLNTVTELKHSLGKHKERRISMGDRIYRGKMGNPKNFKGTKRSSNPKHENNNHVEDFILSINGESSECLSNYNDTDDDAHIIQNKARYRNKYKNNAYKRTPFLLKNLSLIKEERSRNKNIQSKPLMNHDLYLTHCENDIYSSASLFHSKYTYIIDVLLENYDELIFYLNKRKFFMKIIQLLEGGNPCDNRKNGLNEGDIMNDGSVVNSNSKYLLEKNSNNVSSVNLSHPICEDNAESIPLDTLSPQIDSLKNATSSSLEENSSHYMNTNFISQLSTSPRLVNEYEKENENVNKSRNLSKCKNCLINNAPICTDLLNTIEEDLSECYSMFILNSDTNTKYEKGNSLFSNFNNDYMNIPIFPTASKFPNDDKSSKKEENIFWYYYPGIIGRVYKEWLKCKNLDYKKMNNDFYYLFTNSNSLHDFIKSNHTTLEKQEDVKLFDISQVLSSNKSIVNTIKKSFSSVKGSNLFTEDIYNINSLNGIINNFLADINTDMESFYLINSKKTQPYLDDISIKQFLFSLHEHNGSELTCEKMTLPPSRFIPDLIEQLDQIVVENISQNCVQRMDCSISIEKKMVPYDRDSSDGSIQNGVFKGEKQTMGKITLEQTRGQTHEDLININPTYSPKNQCENFDLNDLLNYAESLIMQNKQNELAKESVLLNKDDVNVQMQNDSDADSTDIKHFDEILSNFIKNFVSTRDNNMQHNSFKQGGEKDEEQINSLKNIEEIYSNIKKTICDEKQLSKAANGEGRNSPNHNFELESTQKNGEHLAKQIINTKKKEMYLKKRNLHNNHYLSDTLEKAEIQKGEEYMKENYENGKDKHEKLYDTNALIKIHTNEGKKQCMNKLNTIKNKSKNSIECLRKKSKTDTSQLSYSELNEYIYNDLKNEKKKKKKKMYSNTILSKIHCTSSDDESMNMKTSSNSSNGTENNEDQNKRKNKIHEKNNFLVLHNQKDDHLSKTQNLNNISEHFANFYATDGGHVLNMHKEFAFIDKGYLSNLKNVEKGQGGKANQWTQHTNGKNSPSCSNSISRTYERENSNSEKIGDIYCNIEQRKSKDDIIEGEIHIQNNDKIDDKANSNYKGNSNNALLRDKHKMERKEEKYKKTGAESKIANNMKNNFFLSENNQNNNSVRKVMQYSQYQATANDEYKHGGTEKNIKIEKYKDNICKEISIHQWKEKENKKINHQIVDVNVNAVNDISKDIPSVEKHYMYSSQVCYNASRNIDSAKICTKNVEEKNNGSHIFSSSHQTNSNFNLDTQDLIKDLKKYLSSSSNNVDVEDSILNDTFLLEFINKYLENSNPCNLSIYNEVLFDKAKENMSGDTSNSDTYKENNEMKNEFMEHSMDNNTKKVRTIHLDFYNEKKLQKEKDKITKDDFHSNFYDAHIVNFLNTYMLENSNRLVKSAVLKEKHTNNTKLEEHLEKTKESLEASSELSYKKSEKKEDISRFNYDNYKQDKYYYIDYSDKQEEGQNKVENSISKGTHLKTIKNDTLIQKNMLGLEINKHQFNSNSINFISPYVPRNSNGVIGYNSRDRNGQMMFELNKEKNMLQELRSSNGEREKIEERKGKLTNEYTQKQANSDIFYSINNFENLEEDETFCHLKKKMENRNHHSMEEKENIIKKADLNLVLQNIDNSEENKDFTPSDEKNCSGSLEMLKNANQNHIYQPDVNIFNESYGFQNKISDSSSSTDNDLTGLLIGSDVFYESFAYKSITDIDNMKRRIHEYNNKGVTYNENQSVYEKHGSNVINDTMNGTSSKDKKNYIHGQVKNNTMVLDKHSHVSNEKSDKRSHNLDDKTNEEKEKVDQYHDAVSLISYNSDYSKLHDEVKTKYNNNYFVRKNMNGSDKVSNHHGNTHSGVVNRGEVSPNEENATYIYLDKRTYKKKEEQQEQQHVKEENYAQKNFMNYEIYDNSKIADGNIAGSGINEKDHSKGKTYGGAKKESFDEAKKESLDKAKNDSLDEAKKESLDEESTEEQGKQFAKTSYVQENKINLCNNGTKMNENTFDNAGKEDNNMNIPQSDNNNVTKMLIYNESEASRTLFSSLYKRKLYNRNRSASSNSFTGMSSSSMSSKTPMDTKKDLLNNHLKGNNKSEGSSSIELYQVENGQTNEYKKKTNNLYQQYPMEIGESGINSKRDGENIYNDSNATKEGKKKNENQNEDEIDMGIEGNGDIGYDYCIDGNTHKNRMKRKDKRTLKYNAKLAVTEETSINLENSKRTESDFENENCITKSEFLYKNRYNHINEEKEEGKKKYNHYPIKGKIINNSDNIFNNSNYIQHFNSIIKTYSWSPENLHIEENNCSFKKYNTCIDTASTEDSDDASKISNFVKDIFEQNSNSIISSSEYENVGKKKHKKQFNSEKKTHSPLKLHKGKNEYKYKSIHEEVMKNIKTDTQESFIELIEQGDVFPTIRRRTEGNDTLHDNIFSNNYKNLERKKKKLSKRNMSSVQVTEHKNYSNECKHIRDTSEQIYETNENKDFEELQNLSDNGLKFDDVKIFTDDGFNDEYNYYNWNEMNNEVNREMNKTKSYRKKYFLKKKINNLKMLEQDFNIDYINTNLSDDIYLTSASGLKESNISSTFYNNTERMRRTLTNADANSSNIYNSEKRGMKNVKSFKAFKAFSMSEKKAISKGKKENRTKIPLKTGNNTHDSNYEIKKNLTKSNLRKNNNTTVTTSFNDETIIKNNTAVKNIMPLYEPFHINSSFSFESKYKENLWKKIKSEEPEKEVNLVNGSQTDARIVQHTVEYYPNDNKAIHNKYGNVSNNSSKNIIKKNSKGGIEKNSVKQKKKSLSLEKTRKKHLGEDLANASKKNSVHDLKKKLAAKNTLAKKEQVKNSPNQNSINKGLKKKAHIDPKKLTSVIQNFKNSKTISYDIVKTGQVKQSLSNVDASNKKRRPIKLRYSVDNFYNVINSEDDVNEEMFINSSK</sequence>
<feature type="transmembrane region" description="Helical" evidence="3">
    <location>
        <begin position="311"/>
        <end position="334"/>
    </location>
</feature>
<feature type="coiled-coil region" evidence="1">
    <location>
        <begin position="2089"/>
        <end position="2123"/>
    </location>
</feature>
<dbReference type="GeneID" id="39745574"/>
<gene>
    <name evidence="4" type="ORF">PGO_010240</name>
</gene>
<reference evidence="5" key="1">
    <citation type="submission" date="2017-04" db="EMBL/GenBank/DDBJ databases">
        <title>Plasmodium gonderi genome.</title>
        <authorList>
            <person name="Arisue N."/>
            <person name="Honma H."/>
            <person name="Kawai S."/>
            <person name="Tougan T."/>
            <person name="Tanabe K."/>
            <person name="Horii T."/>
        </authorList>
    </citation>
    <scope>NUCLEOTIDE SEQUENCE [LARGE SCALE GENOMIC DNA]</scope>
    <source>
        <strain evidence="5">ATCC 30045</strain>
    </source>
</reference>
<protein>
    <recommendedName>
        <fullName evidence="6">Basal complex transmembrane protein 2</fullName>
    </recommendedName>
</protein>
<dbReference type="Proteomes" id="UP000195521">
    <property type="component" value="Unassembled WGS sequence"/>
</dbReference>
<evidence type="ECO:0000256" key="2">
    <source>
        <dbReference type="SAM" id="MobiDB-lite"/>
    </source>
</evidence>
<feature type="region of interest" description="Disordered" evidence="2">
    <location>
        <begin position="576"/>
        <end position="601"/>
    </location>
</feature>
<feature type="compositionally biased region" description="Polar residues" evidence="2">
    <location>
        <begin position="1296"/>
        <end position="1311"/>
    </location>
</feature>
<keyword evidence="3" id="KW-0812">Transmembrane</keyword>
<feature type="region of interest" description="Disordered" evidence="2">
    <location>
        <begin position="2313"/>
        <end position="2347"/>
    </location>
</feature>
<evidence type="ECO:0000256" key="3">
    <source>
        <dbReference type="SAM" id="Phobius"/>
    </source>
</evidence>
<keyword evidence="5" id="KW-1185">Reference proteome</keyword>
<feature type="compositionally biased region" description="Polar residues" evidence="2">
    <location>
        <begin position="2387"/>
        <end position="2400"/>
    </location>
</feature>
<name>A0A1Y1J9D7_PLAGO</name>
<feature type="compositionally biased region" description="Low complexity" evidence="2">
    <location>
        <begin position="2597"/>
        <end position="2616"/>
    </location>
</feature>
<evidence type="ECO:0000313" key="5">
    <source>
        <dbReference type="Proteomes" id="UP000195521"/>
    </source>
</evidence>
<feature type="compositionally biased region" description="Basic and acidic residues" evidence="2">
    <location>
        <begin position="2481"/>
        <end position="2509"/>
    </location>
</feature>
<feature type="compositionally biased region" description="Low complexity" evidence="2">
    <location>
        <begin position="3297"/>
        <end position="3306"/>
    </location>
</feature>
<evidence type="ECO:0000256" key="1">
    <source>
        <dbReference type="SAM" id="Coils"/>
    </source>
</evidence>
<feature type="region of interest" description="Disordered" evidence="2">
    <location>
        <begin position="1"/>
        <end position="57"/>
    </location>
</feature>
<feature type="compositionally biased region" description="Polar residues" evidence="2">
    <location>
        <begin position="1"/>
        <end position="11"/>
    </location>
</feature>
<keyword evidence="1" id="KW-0175">Coiled coil</keyword>
<comment type="caution">
    <text evidence="4">The sequence shown here is derived from an EMBL/GenBank/DDBJ whole genome shotgun (WGS) entry which is preliminary data.</text>
</comment>
<feature type="region of interest" description="Disordered" evidence="2">
    <location>
        <begin position="2597"/>
        <end position="2639"/>
    </location>
</feature>
<feature type="transmembrane region" description="Helical" evidence="3">
    <location>
        <begin position="225"/>
        <end position="244"/>
    </location>
</feature>
<feature type="compositionally biased region" description="Basic residues" evidence="2">
    <location>
        <begin position="3321"/>
        <end position="3332"/>
    </location>
</feature>
<feature type="transmembrane region" description="Helical" evidence="3">
    <location>
        <begin position="182"/>
        <end position="213"/>
    </location>
</feature>
<feature type="region of interest" description="Disordered" evidence="2">
    <location>
        <begin position="2465"/>
        <end position="2523"/>
    </location>
</feature>
<proteinExistence type="predicted"/>
<feature type="transmembrane region" description="Helical" evidence="3">
    <location>
        <begin position="271"/>
        <end position="291"/>
    </location>
</feature>
<feature type="compositionally biased region" description="Low complexity" evidence="2">
    <location>
        <begin position="1462"/>
        <end position="1474"/>
    </location>
</feature>
<dbReference type="OMA" id="ENYFWYY"/>
<feature type="region of interest" description="Disordered" evidence="2">
    <location>
        <begin position="1290"/>
        <end position="1313"/>
    </location>
</feature>
<dbReference type="EMBL" id="BDQF01000001">
    <property type="protein sequence ID" value="GAW78880.1"/>
    <property type="molecule type" value="Genomic_DNA"/>
</dbReference>
<feature type="region of interest" description="Disordered" evidence="2">
    <location>
        <begin position="466"/>
        <end position="495"/>
    </location>
</feature>
<feature type="transmembrane region" description="Helical" evidence="3">
    <location>
        <begin position="411"/>
        <end position="434"/>
    </location>
</feature>
<feature type="region of interest" description="Disordered" evidence="2">
    <location>
        <begin position="1454"/>
        <end position="1483"/>
    </location>
</feature>
<feature type="transmembrane region" description="Helical" evidence="3">
    <location>
        <begin position="365"/>
        <end position="386"/>
    </location>
</feature>
<evidence type="ECO:0000313" key="4">
    <source>
        <dbReference type="EMBL" id="GAW78880.1"/>
    </source>
</evidence>
<feature type="region of interest" description="Disordered" evidence="2">
    <location>
        <begin position="3295"/>
        <end position="3332"/>
    </location>
</feature>
<feature type="compositionally biased region" description="Polar residues" evidence="2">
    <location>
        <begin position="2628"/>
        <end position="2639"/>
    </location>
</feature>
<feature type="region of interest" description="Disordered" evidence="2">
    <location>
        <begin position="2670"/>
        <end position="2708"/>
    </location>
</feature>
<dbReference type="OrthoDB" id="378550at2759"/>
<keyword evidence="3" id="KW-1133">Transmembrane helix</keyword>
<feature type="region of interest" description="Disordered" evidence="2">
    <location>
        <begin position="1550"/>
        <end position="1583"/>
    </location>
</feature>
<feature type="compositionally biased region" description="Basic and acidic residues" evidence="2">
    <location>
        <begin position="2688"/>
        <end position="2698"/>
    </location>
</feature>
<feature type="coiled-coil region" evidence="1">
    <location>
        <begin position="1951"/>
        <end position="1978"/>
    </location>
</feature>